<dbReference type="EMBL" id="FNRD01000001">
    <property type="protein sequence ID" value="SDZ94213.1"/>
    <property type="molecule type" value="Genomic_DNA"/>
</dbReference>
<protein>
    <recommendedName>
        <fullName evidence="4">MG2 domain-containing protein</fullName>
    </recommendedName>
</protein>
<evidence type="ECO:0000313" key="3">
    <source>
        <dbReference type="Proteomes" id="UP000198951"/>
    </source>
</evidence>
<feature type="chain" id="PRO_5011759624" description="MG2 domain-containing protein" evidence="1">
    <location>
        <begin position="23"/>
        <end position="590"/>
    </location>
</feature>
<proteinExistence type="predicted"/>
<keyword evidence="3" id="KW-1185">Reference proteome</keyword>
<name>A0A1H3X4M9_9FLAO</name>
<gene>
    <name evidence="2" type="ORF">SAMN05443667_101374</name>
</gene>
<dbReference type="RefSeq" id="WP_091083890.1">
    <property type="nucleotide sequence ID" value="NZ_FNRD01000001.1"/>
</dbReference>
<feature type="signal peptide" evidence="1">
    <location>
        <begin position="1"/>
        <end position="22"/>
    </location>
</feature>
<evidence type="ECO:0008006" key="4">
    <source>
        <dbReference type="Google" id="ProtNLM"/>
    </source>
</evidence>
<evidence type="ECO:0000313" key="2">
    <source>
        <dbReference type="EMBL" id="SDZ94213.1"/>
    </source>
</evidence>
<evidence type="ECO:0000256" key="1">
    <source>
        <dbReference type="SAM" id="SignalP"/>
    </source>
</evidence>
<sequence length="590" mass="66850">MDRLRHLLLLGLLLLNGLPLLAQQNPPLDNDNNIIDETVFIHTNATTFVSGETLYYKIYCLKASDKTLSTTSKVAYVELIDNNNNSLLRTKLFLDNSTGQGDYFVPTTFKTGNYKLIGYTSWMLNQSVSQLFQMDITIINPFEVNSAEQKNPIISDTLHLKSELKIAFKDSKNVASTKLQDLKLEINKNIFSNREKVSIKINPLTSEAVKGSYSLSVRKTEDLPTTEQLTANQFVKNTHNVSATFKNTEGQLVLPELRGEMISGKITSKNNSNQIQNIAVALSIPGKSFAFQIVKTNSDGAFIFNLNKAYYSPNITIQIVAENRRDYLLTVDSPSEIDYSKIMTQPSFTLTSDLRENILNRSIASQIENAYSLKKADTIVQTVTDKTSLLLTTKEYILDDFTRFKTLKETATEIATDINIKQEGQDYFLHVLNPDIYPQLQDPALVLIDGLLLQNANELINYKMKTIYKVNTKSGQYYYGPKIYNGVITFTTFNNDFISAQTGDDIIKPAIMRPLLKKEYYKIDHADILKNNRIPDFRNQLFWNPRITLENTEDSIEFYTSDVSGTFEIRLEGFSAKGTPVSIKEIIEVK</sequence>
<dbReference type="Gene3D" id="2.60.40.1930">
    <property type="match status" value="1"/>
</dbReference>
<organism evidence="2 3">
    <name type="scientific">Flavobacterium gillisiae</name>
    <dbReference type="NCBI Taxonomy" id="150146"/>
    <lineage>
        <taxon>Bacteria</taxon>
        <taxon>Pseudomonadati</taxon>
        <taxon>Bacteroidota</taxon>
        <taxon>Flavobacteriia</taxon>
        <taxon>Flavobacteriales</taxon>
        <taxon>Flavobacteriaceae</taxon>
        <taxon>Flavobacterium</taxon>
    </lineage>
</organism>
<dbReference type="STRING" id="150146.SAMN05443667_101374"/>
<reference evidence="3" key="1">
    <citation type="submission" date="2016-10" db="EMBL/GenBank/DDBJ databases">
        <authorList>
            <person name="Varghese N."/>
            <person name="Submissions S."/>
        </authorList>
    </citation>
    <scope>NUCLEOTIDE SEQUENCE [LARGE SCALE GENOMIC DNA]</scope>
    <source>
        <strain evidence="3">DSM 22376</strain>
    </source>
</reference>
<dbReference type="AlphaFoldDB" id="A0A1H3X4M9"/>
<keyword evidence="1" id="KW-0732">Signal</keyword>
<dbReference type="Proteomes" id="UP000198951">
    <property type="component" value="Unassembled WGS sequence"/>
</dbReference>
<accession>A0A1H3X4M9</accession>
<dbReference type="OrthoDB" id="679547at2"/>